<feature type="chain" id="PRO_5038679769" description="Bacterial repeat domain-containing protein" evidence="3">
    <location>
        <begin position="26"/>
        <end position="894"/>
    </location>
</feature>
<evidence type="ECO:0000313" key="4">
    <source>
        <dbReference type="EMBL" id="HIZ41759.1"/>
    </source>
</evidence>
<feature type="signal peptide" evidence="3">
    <location>
        <begin position="1"/>
        <end position="25"/>
    </location>
</feature>
<comment type="caution">
    <text evidence="4">The sequence shown here is derived from an EMBL/GenBank/DDBJ whole genome shotgun (WGS) entry which is preliminary data.</text>
</comment>
<dbReference type="SUPFAM" id="SSF51126">
    <property type="entry name" value="Pectin lyase-like"/>
    <property type="match status" value="1"/>
</dbReference>
<evidence type="ECO:0000256" key="1">
    <source>
        <dbReference type="SAM" id="MobiDB-lite"/>
    </source>
</evidence>
<sequence>MKLAGQGKKVLSLALAAAMAVSLCATGWAESADSTVTVGQGPAATSETAQSDAEEMTEEPSQPMMLMPKAQPRSYGTGFCVSFGMPAVSTTVPESAAVARVEKDGGTLYYASLSEAMAAAQDGTVTLLKDVSEEVAVPANVKATLELNGKTLTMCNTKSVVLANGADLAIRNGSIVAKQMPNGTTPLFNIQANSSISLNKVQLDTNGAALFPQGDAAIVEVTDSYVIGGCFAVATNAEKVDNYSVKIVLKESCFDCRNYGYNPAASGDGCAVMINVPGTMEIDGCTITGSRQGMLVRGGTATVRNSSITTTGQFAEGIGKYLDSDWSSGDEVPMAALVVGNRSHEYLYPVTCVVENTTIDSYNPQVPAIYTYGMGTDDLDVPLTIDGENSKVQGEISNNGAAKTTISAGYYTEMVPKELIAEGKGCNLLETLYQDLYAYQVAEPVEDVADGVIVQPEEPEAEVNRISEDELPDIEGVDKKELADEINTVANAINVSEESKDVVSNSVLIQAEVDGHKVNSQAAREIAKEALQEKVASGDELKQNAEIIITVTPVLKVEPKAPVTNEENRLTGVSFDIKLVYTVTASAETTGGHTVTAAIGEEKAVADPPVMDMTIPNIPVSVLGYEETDPAEAIASDLYVRHEHEGSVFYYNTIVTKEQGQGQNTVSVSFTNEHGFSVFTVGKYSDKATVQYPWGNIEYVVTDIGTALPTAAKDGYTFKGWTFAGVAGGPYLTMTEELLGKLAQTYSAAGSNAVAASAVFSQNVSDVDKEEEVGSQPAATPAPTAAPQQSGSNITYYTCPACGYHDWTATAEGYKCNHCGYLESVKQLSGYGNVKGVYEPKTSAAAAASAGNSVAASAIPQTSDDLPLTALIVVAIAALVGLGIVVVMKKRNKH</sequence>
<dbReference type="InterPro" id="IPR012332">
    <property type="entry name" value="Autotransporter_pectin_lyase_C"/>
</dbReference>
<proteinExistence type="predicted"/>
<name>A0A9D2EQ33_9FIRM</name>
<accession>A0A9D2EQ33</accession>
<keyword evidence="2" id="KW-0472">Membrane</keyword>
<reference evidence="4" key="1">
    <citation type="journal article" date="2021" name="PeerJ">
        <title>Extensive microbial diversity within the chicken gut microbiome revealed by metagenomics and culture.</title>
        <authorList>
            <person name="Gilroy R."/>
            <person name="Ravi A."/>
            <person name="Getino M."/>
            <person name="Pursley I."/>
            <person name="Horton D.L."/>
            <person name="Alikhan N.F."/>
            <person name="Baker D."/>
            <person name="Gharbi K."/>
            <person name="Hall N."/>
            <person name="Watson M."/>
            <person name="Adriaenssens E.M."/>
            <person name="Foster-Nyarko E."/>
            <person name="Jarju S."/>
            <person name="Secka A."/>
            <person name="Antonio M."/>
            <person name="Oren A."/>
            <person name="Chaudhuri R.R."/>
            <person name="La Ragione R."/>
            <person name="Hildebrand F."/>
            <person name="Pallen M.J."/>
        </authorList>
    </citation>
    <scope>NUCLEOTIDE SEQUENCE</scope>
    <source>
        <strain evidence="4">ChiSxjej1B13-11774</strain>
    </source>
</reference>
<dbReference type="Gene3D" id="2.160.20.20">
    <property type="match status" value="1"/>
</dbReference>
<keyword evidence="3" id="KW-0732">Signal</keyword>
<dbReference type="Proteomes" id="UP000824048">
    <property type="component" value="Unassembled WGS sequence"/>
</dbReference>
<feature type="region of interest" description="Disordered" evidence="1">
    <location>
        <begin position="767"/>
        <end position="789"/>
    </location>
</feature>
<feature type="region of interest" description="Disordered" evidence="1">
    <location>
        <begin position="37"/>
        <end position="63"/>
    </location>
</feature>
<keyword evidence="2" id="KW-1133">Transmembrane helix</keyword>
<evidence type="ECO:0000256" key="3">
    <source>
        <dbReference type="SAM" id="SignalP"/>
    </source>
</evidence>
<evidence type="ECO:0000256" key="2">
    <source>
        <dbReference type="SAM" id="Phobius"/>
    </source>
</evidence>
<evidence type="ECO:0008006" key="6">
    <source>
        <dbReference type="Google" id="ProtNLM"/>
    </source>
</evidence>
<gene>
    <name evidence="4" type="ORF">H9811_04250</name>
</gene>
<protein>
    <recommendedName>
        <fullName evidence="6">Bacterial repeat domain-containing protein</fullName>
    </recommendedName>
</protein>
<feature type="compositionally biased region" description="Low complexity" evidence="1">
    <location>
        <begin position="776"/>
        <end position="789"/>
    </location>
</feature>
<keyword evidence="2" id="KW-0812">Transmembrane</keyword>
<feature type="compositionally biased region" description="Polar residues" evidence="1">
    <location>
        <begin position="37"/>
        <end position="51"/>
    </location>
</feature>
<dbReference type="AlphaFoldDB" id="A0A9D2EQ33"/>
<evidence type="ECO:0000313" key="5">
    <source>
        <dbReference type="Proteomes" id="UP000824048"/>
    </source>
</evidence>
<reference evidence="4" key="2">
    <citation type="submission" date="2021-04" db="EMBL/GenBank/DDBJ databases">
        <authorList>
            <person name="Gilroy R."/>
        </authorList>
    </citation>
    <scope>NUCLEOTIDE SEQUENCE</scope>
    <source>
        <strain evidence="4">ChiSxjej1B13-11774</strain>
    </source>
</reference>
<dbReference type="InterPro" id="IPR011050">
    <property type="entry name" value="Pectin_lyase_fold/virulence"/>
</dbReference>
<feature type="transmembrane region" description="Helical" evidence="2">
    <location>
        <begin position="866"/>
        <end position="888"/>
    </location>
</feature>
<organism evidence="4 5">
    <name type="scientific">Candidatus Gemmiger excrementigallinarum</name>
    <dbReference type="NCBI Taxonomy" id="2838609"/>
    <lineage>
        <taxon>Bacteria</taxon>
        <taxon>Bacillati</taxon>
        <taxon>Bacillota</taxon>
        <taxon>Clostridia</taxon>
        <taxon>Eubacteriales</taxon>
        <taxon>Gemmiger</taxon>
    </lineage>
</organism>
<dbReference type="EMBL" id="DXBP01000029">
    <property type="protein sequence ID" value="HIZ41759.1"/>
    <property type="molecule type" value="Genomic_DNA"/>
</dbReference>